<dbReference type="PANTHER" id="PTHR42879">
    <property type="entry name" value="3-OXOACYL-(ACYL-CARRIER-PROTEIN) REDUCTASE"/>
    <property type="match status" value="1"/>
</dbReference>
<comment type="caution">
    <text evidence="2">The sequence shown here is derived from an EMBL/GenBank/DDBJ whole genome shotgun (WGS) entry which is preliminary data.</text>
</comment>
<organism evidence="2">
    <name type="scientific">marine sediment metagenome</name>
    <dbReference type="NCBI Taxonomy" id="412755"/>
    <lineage>
        <taxon>unclassified sequences</taxon>
        <taxon>metagenomes</taxon>
        <taxon>ecological metagenomes</taxon>
    </lineage>
</organism>
<evidence type="ECO:0008006" key="3">
    <source>
        <dbReference type="Google" id="ProtNLM"/>
    </source>
</evidence>
<dbReference type="PANTHER" id="PTHR42879:SF2">
    <property type="entry name" value="3-OXOACYL-[ACYL-CARRIER-PROTEIN] REDUCTASE FABG"/>
    <property type="match status" value="1"/>
</dbReference>
<dbReference type="Gene3D" id="3.40.50.720">
    <property type="entry name" value="NAD(P)-binding Rossmann-like Domain"/>
    <property type="match status" value="1"/>
</dbReference>
<proteinExistence type="inferred from homology"/>
<sequence>MQLKDKIAIVTGARRGMGRTHILALAKEGAKVVVSDISLEGCEKVVDEVKNLGGQAIAVKCDVTKKQEIEEMVKETLDKFGKIDILVNNAGIVEFKAFLEMTEEEWDKTLDINLKGYFLCAQACAKEMVKQKSGAIVNIASVAMGQVGIGFPNIA</sequence>
<dbReference type="EMBL" id="LAZR01069159">
    <property type="protein sequence ID" value="KKK48255.1"/>
    <property type="molecule type" value="Genomic_DNA"/>
</dbReference>
<dbReference type="InterPro" id="IPR002347">
    <property type="entry name" value="SDR_fam"/>
</dbReference>
<dbReference type="InterPro" id="IPR050259">
    <property type="entry name" value="SDR"/>
</dbReference>
<dbReference type="PRINTS" id="PR00080">
    <property type="entry name" value="SDRFAMILY"/>
</dbReference>
<evidence type="ECO:0000256" key="1">
    <source>
        <dbReference type="ARBA" id="ARBA00006484"/>
    </source>
</evidence>
<name>A0A0F8WJ65_9ZZZZ</name>
<dbReference type="InterPro" id="IPR036291">
    <property type="entry name" value="NAD(P)-bd_dom_sf"/>
</dbReference>
<protein>
    <recommendedName>
        <fullName evidence="3">SDR family NAD(P)-dependent oxidoreductase</fullName>
    </recommendedName>
</protein>
<dbReference type="AlphaFoldDB" id="A0A0F8WJ65"/>
<dbReference type="SUPFAM" id="SSF51735">
    <property type="entry name" value="NAD(P)-binding Rossmann-fold domains"/>
    <property type="match status" value="1"/>
</dbReference>
<gene>
    <name evidence="2" type="ORF">LCGC14_3146990</name>
</gene>
<reference evidence="2" key="1">
    <citation type="journal article" date="2015" name="Nature">
        <title>Complex archaea that bridge the gap between prokaryotes and eukaryotes.</title>
        <authorList>
            <person name="Spang A."/>
            <person name="Saw J.H."/>
            <person name="Jorgensen S.L."/>
            <person name="Zaremba-Niedzwiedzka K."/>
            <person name="Martijn J."/>
            <person name="Lind A.E."/>
            <person name="van Eijk R."/>
            <person name="Schleper C."/>
            <person name="Guy L."/>
            <person name="Ettema T.J."/>
        </authorList>
    </citation>
    <scope>NUCLEOTIDE SEQUENCE</scope>
</reference>
<feature type="non-terminal residue" evidence="2">
    <location>
        <position position="155"/>
    </location>
</feature>
<dbReference type="PRINTS" id="PR00081">
    <property type="entry name" value="GDHRDH"/>
</dbReference>
<evidence type="ECO:0000313" key="2">
    <source>
        <dbReference type="EMBL" id="KKK48255.1"/>
    </source>
</evidence>
<comment type="similarity">
    <text evidence="1">Belongs to the short-chain dehydrogenases/reductases (SDR) family.</text>
</comment>
<accession>A0A0F8WJ65</accession>
<dbReference type="Pfam" id="PF00106">
    <property type="entry name" value="adh_short"/>
    <property type="match status" value="1"/>
</dbReference>